<reference evidence="3" key="1">
    <citation type="submission" date="2017-04" db="EMBL/GenBank/DDBJ databases">
        <authorList>
            <person name="Varghese N."/>
            <person name="Submissions S."/>
        </authorList>
    </citation>
    <scope>NUCLEOTIDE SEQUENCE [LARGE SCALE GENOMIC DNA]</scope>
    <source>
        <strain evidence="3">RKEM611</strain>
    </source>
</reference>
<accession>A0A1Y6BVG2</accession>
<gene>
    <name evidence="2" type="ORF">SAMN06296036_107260</name>
</gene>
<dbReference type="Proteomes" id="UP000192907">
    <property type="component" value="Unassembled WGS sequence"/>
</dbReference>
<dbReference type="EMBL" id="FWZT01000007">
    <property type="protein sequence ID" value="SMF23001.1"/>
    <property type="molecule type" value="Genomic_DNA"/>
</dbReference>
<evidence type="ECO:0000313" key="3">
    <source>
        <dbReference type="Proteomes" id="UP000192907"/>
    </source>
</evidence>
<feature type="coiled-coil region" evidence="1">
    <location>
        <begin position="28"/>
        <end position="77"/>
    </location>
</feature>
<evidence type="ECO:0000256" key="1">
    <source>
        <dbReference type="SAM" id="Coils"/>
    </source>
</evidence>
<protein>
    <submittedName>
        <fullName evidence="2">Uncharacterized protein</fullName>
    </submittedName>
</protein>
<dbReference type="AlphaFoldDB" id="A0A1Y6BVG2"/>
<evidence type="ECO:0000313" key="2">
    <source>
        <dbReference type="EMBL" id="SMF23001.1"/>
    </source>
</evidence>
<keyword evidence="3" id="KW-1185">Reference proteome</keyword>
<name>A0A1Y6BVG2_9BACT</name>
<sequence length="78" mass="8960">MSALILIRLTSVALVAILAFYTYTTSRNRKIANEIAEEKNRIAKEALEIKKEALEIKKEALEIKKEAEKTQREKKETP</sequence>
<keyword evidence="1" id="KW-0175">Coiled coil</keyword>
<proteinExistence type="predicted"/>
<dbReference type="RefSeq" id="WP_132318171.1">
    <property type="nucleotide sequence ID" value="NZ_FWZT01000007.1"/>
</dbReference>
<dbReference type="STRING" id="1513793.SAMN06296036_107260"/>
<organism evidence="2 3">
    <name type="scientific">Pseudobacteriovorax antillogorgiicola</name>
    <dbReference type="NCBI Taxonomy" id="1513793"/>
    <lineage>
        <taxon>Bacteria</taxon>
        <taxon>Pseudomonadati</taxon>
        <taxon>Bdellovibrionota</taxon>
        <taxon>Oligoflexia</taxon>
        <taxon>Oligoflexales</taxon>
        <taxon>Pseudobacteriovoracaceae</taxon>
        <taxon>Pseudobacteriovorax</taxon>
    </lineage>
</organism>